<sequence length="111" mass="11807">MTPEHSRNPARSSSLGGSVGQGLSSSLPLSAPITGEVGDWLIKSRRDLRIRNAVKACREGTKMPGYTPSSKPIAEIPPKPAKAYWFDRPSAFMAVCAVISLIGLAIIAWSA</sequence>
<dbReference type="AlphaFoldDB" id="A0A0A0EN52"/>
<evidence type="ECO:0000313" key="4">
    <source>
        <dbReference type="Proteomes" id="UP000030004"/>
    </source>
</evidence>
<evidence type="ECO:0000313" key="3">
    <source>
        <dbReference type="EMBL" id="KGM50642.1"/>
    </source>
</evidence>
<gene>
    <name evidence="3" type="ORF">ATO9_03960</name>
</gene>
<keyword evidence="2" id="KW-1133">Transmembrane helix</keyword>
<name>A0A0A0EN52_9RHOB</name>
<dbReference type="STRING" id="1461694.ATO9_03960"/>
<feature type="compositionally biased region" description="Low complexity" evidence="1">
    <location>
        <begin position="12"/>
        <end position="30"/>
    </location>
</feature>
<evidence type="ECO:0000256" key="1">
    <source>
        <dbReference type="SAM" id="MobiDB-lite"/>
    </source>
</evidence>
<accession>A0A0A0EN52</accession>
<dbReference type="RefSeq" id="WP_043745205.1">
    <property type="nucleotide sequence ID" value="NZ_AQQX01000001.1"/>
</dbReference>
<feature type="transmembrane region" description="Helical" evidence="2">
    <location>
        <begin position="91"/>
        <end position="110"/>
    </location>
</feature>
<keyword evidence="4" id="KW-1185">Reference proteome</keyword>
<organism evidence="3 4">
    <name type="scientific">Pseudooceanicola atlanticus</name>
    <dbReference type="NCBI Taxonomy" id="1461694"/>
    <lineage>
        <taxon>Bacteria</taxon>
        <taxon>Pseudomonadati</taxon>
        <taxon>Pseudomonadota</taxon>
        <taxon>Alphaproteobacteria</taxon>
        <taxon>Rhodobacterales</taxon>
        <taxon>Paracoccaceae</taxon>
        <taxon>Pseudooceanicola</taxon>
    </lineage>
</organism>
<reference evidence="3 4" key="1">
    <citation type="journal article" date="2015" name="Antonie Van Leeuwenhoek">
        <title>Pseudooceanicola atlanticus gen. nov. sp. nov., isolated from surface seawater of the Atlantic Ocean and reclassification of Oceanicola batsensis, Oceanicola marinus, Oceanicola nitratireducens, Oceanicola nanhaiensis, Oceanicola antarcticus and Oceanicola flagellatus, as Pseudooceanicola batsensis comb. nov., Pseudooceanicola marinus comb. nov., Pseudooceanicola nitratireducens comb. nov., Pseudooceanicola nanhaiensis comb. nov., Pseudooceanicola antarcticus comb. nov., and Pseudooceanicola flagellatus comb. nov.</title>
        <authorList>
            <person name="Lai Q."/>
            <person name="Li G."/>
            <person name="Liu X."/>
            <person name="Du Y."/>
            <person name="Sun F."/>
            <person name="Shao Z."/>
        </authorList>
    </citation>
    <scope>NUCLEOTIDE SEQUENCE [LARGE SCALE GENOMIC DNA]</scope>
    <source>
        <strain evidence="3 4">22II-s11g</strain>
    </source>
</reference>
<protein>
    <submittedName>
        <fullName evidence="3">Uncharacterized protein</fullName>
    </submittedName>
</protein>
<dbReference type="Proteomes" id="UP000030004">
    <property type="component" value="Unassembled WGS sequence"/>
</dbReference>
<comment type="caution">
    <text evidence="3">The sequence shown here is derived from an EMBL/GenBank/DDBJ whole genome shotgun (WGS) entry which is preliminary data.</text>
</comment>
<feature type="region of interest" description="Disordered" evidence="1">
    <location>
        <begin position="1"/>
        <end position="32"/>
    </location>
</feature>
<dbReference type="EMBL" id="AQQX01000001">
    <property type="protein sequence ID" value="KGM50642.1"/>
    <property type="molecule type" value="Genomic_DNA"/>
</dbReference>
<keyword evidence="2" id="KW-0812">Transmembrane</keyword>
<proteinExistence type="predicted"/>
<evidence type="ECO:0000256" key="2">
    <source>
        <dbReference type="SAM" id="Phobius"/>
    </source>
</evidence>
<keyword evidence="2" id="KW-0472">Membrane</keyword>